<organism evidence="1 2">
    <name type="scientific">Pseudomonas aeruginosa</name>
    <dbReference type="NCBI Taxonomy" id="287"/>
    <lineage>
        <taxon>Bacteria</taxon>
        <taxon>Pseudomonadati</taxon>
        <taxon>Pseudomonadota</taxon>
        <taxon>Gammaproteobacteria</taxon>
        <taxon>Pseudomonadales</taxon>
        <taxon>Pseudomonadaceae</taxon>
        <taxon>Pseudomonas</taxon>
    </lineage>
</organism>
<accession>A0A2C9X100</accession>
<reference evidence="2" key="1">
    <citation type="submission" date="2017-05" db="EMBL/GenBank/DDBJ databases">
        <authorList>
            <person name="Giani T."/>
            <person name="Arena F."/>
            <person name="Pollini S."/>
            <person name="Di Pilato V."/>
            <person name="D'Andrea M.M."/>
            <person name="Henrici De Angelis L."/>
            <person name="Bassetti M."/>
            <person name="Rossolini G.M."/>
        </authorList>
    </citation>
    <scope>NUCLEOTIDE SEQUENCE [LARGE SCALE GENOMIC DNA]</scope>
    <source>
        <strain evidence="2">S567_C10_BS</strain>
    </source>
</reference>
<dbReference type="AlphaFoldDB" id="A0A2C9X100"/>
<name>A0A2C9X100_PSEAI</name>
<evidence type="ECO:0000313" key="1">
    <source>
        <dbReference type="EMBL" id="OTI62483.1"/>
    </source>
</evidence>
<protein>
    <submittedName>
        <fullName evidence="1">Uncharacterized protein</fullName>
    </submittedName>
</protein>
<sequence length="92" mass="10517">MFSNFQSMVIWKRRKLMFDEAFGMAAMCAGKFREGVRDTFGASIVADVLDPILKEVDSLCIFNAAFQQQSLAIDRTLNDVRELQFKDSGWNQ</sequence>
<proteinExistence type="predicted"/>
<dbReference type="Proteomes" id="UP000194857">
    <property type="component" value="Unassembled WGS sequence"/>
</dbReference>
<dbReference type="EMBL" id="NFFZ01000005">
    <property type="protein sequence ID" value="OTI62483.1"/>
    <property type="molecule type" value="Genomic_DNA"/>
</dbReference>
<gene>
    <name evidence="1" type="ORF">CAZ10_13025</name>
</gene>
<evidence type="ECO:0000313" key="2">
    <source>
        <dbReference type="Proteomes" id="UP000194857"/>
    </source>
</evidence>
<comment type="caution">
    <text evidence="1">The sequence shown here is derived from an EMBL/GenBank/DDBJ whole genome shotgun (WGS) entry which is preliminary data.</text>
</comment>